<dbReference type="InterPro" id="IPR010895">
    <property type="entry name" value="CHRD"/>
</dbReference>
<dbReference type="Proteomes" id="UP000704762">
    <property type="component" value="Unassembled WGS sequence"/>
</dbReference>
<keyword evidence="1" id="KW-0812">Transmembrane</keyword>
<protein>
    <recommendedName>
        <fullName evidence="2">CHRD domain-containing protein</fullName>
    </recommendedName>
</protein>
<keyword evidence="1" id="KW-1133">Transmembrane helix</keyword>
<sequence>MTTTESRFAALRHNGVWRRSVALAAIATISIGATVPAYADGGHHRHSNKTLHATLTGAKEVPGPGDANGRGKATVKLRQHKICFTLTWRRIDAPTAAHIHAGKAGVAGPVVVQLLSVPGGLGAPVNRVGGCTEVDPALVKKIRKDPRSYYVNIHNKDFPSGAIRGQLH</sequence>
<accession>A0ABS2RM30</accession>
<comment type="caution">
    <text evidence="3">The sequence shown here is derived from an EMBL/GenBank/DDBJ whole genome shotgun (WGS) entry which is preliminary data.</text>
</comment>
<gene>
    <name evidence="3" type="ORF">JOE57_002981</name>
</gene>
<feature type="transmembrane region" description="Helical" evidence="1">
    <location>
        <begin position="21"/>
        <end position="39"/>
    </location>
</feature>
<dbReference type="RefSeq" id="WP_204919221.1">
    <property type="nucleotide sequence ID" value="NZ_BAAAQP010000003.1"/>
</dbReference>
<name>A0ABS2RM30_9ACTN</name>
<keyword evidence="4" id="KW-1185">Reference proteome</keyword>
<organism evidence="3 4">
    <name type="scientific">Microlunatus panaciterrae</name>
    <dbReference type="NCBI Taxonomy" id="400768"/>
    <lineage>
        <taxon>Bacteria</taxon>
        <taxon>Bacillati</taxon>
        <taxon>Actinomycetota</taxon>
        <taxon>Actinomycetes</taxon>
        <taxon>Propionibacteriales</taxon>
        <taxon>Propionibacteriaceae</taxon>
        <taxon>Microlunatus</taxon>
    </lineage>
</organism>
<evidence type="ECO:0000313" key="4">
    <source>
        <dbReference type="Proteomes" id="UP000704762"/>
    </source>
</evidence>
<dbReference type="Pfam" id="PF07452">
    <property type="entry name" value="CHRD"/>
    <property type="match status" value="1"/>
</dbReference>
<evidence type="ECO:0000313" key="3">
    <source>
        <dbReference type="EMBL" id="MBM7800060.1"/>
    </source>
</evidence>
<evidence type="ECO:0000259" key="2">
    <source>
        <dbReference type="SMART" id="SM00754"/>
    </source>
</evidence>
<dbReference type="EMBL" id="JAFBCF010000001">
    <property type="protein sequence ID" value="MBM7800060.1"/>
    <property type="molecule type" value="Genomic_DNA"/>
</dbReference>
<reference evidence="3 4" key="1">
    <citation type="submission" date="2021-01" db="EMBL/GenBank/DDBJ databases">
        <title>Sequencing the genomes of 1000 actinobacteria strains.</title>
        <authorList>
            <person name="Klenk H.-P."/>
        </authorList>
    </citation>
    <scope>NUCLEOTIDE SEQUENCE [LARGE SCALE GENOMIC DNA]</scope>
    <source>
        <strain evidence="3 4">DSM 18662</strain>
    </source>
</reference>
<feature type="domain" description="CHRD" evidence="2">
    <location>
        <begin position="49"/>
        <end position="168"/>
    </location>
</feature>
<evidence type="ECO:0000256" key="1">
    <source>
        <dbReference type="SAM" id="Phobius"/>
    </source>
</evidence>
<dbReference type="SMART" id="SM00754">
    <property type="entry name" value="CHRD"/>
    <property type="match status" value="1"/>
</dbReference>
<keyword evidence="1" id="KW-0472">Membrane</keyword>
<proteinExistence type="predicted"/>